<keyword evidence="2" id="KW-0813">Transport</keyword>
<evidence type="ECO:0000256" key="2">
    <source>
        <dbReference type="ARBA" id="ARBA00022448"/>
    </source>
</evidence>
<evidence type="ECO:0000256" key="5">
    <source>
        <dbReference type="ARBA" id="ARBA00022989"/>
    </source>
</evidence>
<feature type="transmembrane region" description="Helical" evidence="7">
    <location>
        <begin position="178"/>
        <end position="197"/>
    </location>
</feature>
<dbReference type="Pfam" id="PF07690">
    <property type="entry name" value="MFS_1"/>
    <property type="match status" value="1"/>
</dbReference>
<dbReference type="AlphaFoldDB" id="A0A6J2YGU5"/>
<dbReference type="FunFam" id="1.20.1250.20:FF:000003">
    <property type="entry name" value="Solute carrier family 17 member 3"/>
    <property type="match status" value="1"/>
</dbReference>
<keyword evidence="4" id="KW-0769">Symport</keyword>
<evidence type="ECO:0000256" key="3">
    <source>
        <dbReference type="ARBA" id="ARBA00022692"/>
    </source>
</evidence>
<organism evidence="8 9">
    <name type="scientific">Sitophilus oryzae</name>
    <name type="common">Rice weevil</name>
    <name type="synonym">Curculio oryzae</name>
    <dbReference type="NCBI Taxonomy" id="7048"/>
    <lineage>
        <taxon>Eukaryota</taxon>
        <taxon>Metazoa</taxon>
        <taxon>Ecdysozoa</taxon>
        <taxon>Arthropoda</taxon>
        <taxon>Hexapoda</taxon>
        <taxon>Insecta</taxon>
        <taxon>Pterygota</taxon>
        <taxon>Neoptera</taxon>
        <taxon>Endopterygota</taxon>
        <taxon>Coleoptera</taxon>
        <taxon>Polyphaga</taxon>
        <taxon>Cucujiformia</taxon>
        <taxon>Curculionidae</taxon>
        <taxon>Dryophthorinae</taxon>
        <taxon>Sitophilus</taxon>
    </lineage>
</organism>
<gene>
    <name evidence="9" type="primary">LOC115886923</name>
</gene>
<dbReference type="KEGG" id="soy:115886923"/>
<evidence type="ECO:0000256" key="7">
    <source>
        <dbReference type="SAM" id="Phobius"/>
    </source>
</evidence>
<dbReference type="PANTHER" id="PTHR11662">
    <property type="entry name" value="SOLUTE CARRIER FAMILY 17"/>
    <property type="match status" value="1"/>
</dbReference>
<dbReference type="PANTHER" id="PTHR11662:SF280">
    <property type="entry name" value="FI21844P1-RELATED"/>
    <property type="match status" value="1"/>
</dbReference>
<feature type="transmembrane region" description="Helical" evidence="7">
    <location>
        <begin position="109"/>
        <end position="131"/>
    </location>
</feature>
<evidence type="ECO:0000256" key="6">
    <source>
        <dbReference type="ARBA" id="ARBA00023136"/>
    </source>
</evidence>
<reference evidence="9" key="1">
    <citation type="submission" date="2025-08" db="UniProtKB">
        <authorList>
            <consortium name="RefSeq"/>
        </authorList>
    </citation>
    <scope>IDENTIFICATION</scope>
    <source>
        <tissue evidence="9">Gonads</tissue>
    </source>
</reference>
<name>A0A6J2YGU5_SITOR</name>
<keyword evidence="8" id="KW-1185">Reference proteome</keyword>
<keyword evidence="6 7" id="KW-0472">Membrane</keyword>
<dbReference type="RefSeq" id="XP_030762110.1">
    <property type="nucleotide sequence ID" value="XM_030906250.1"/>
</dbReference>
<protein>
    <submittedName>
        <fullName evidence="9">Inorganic phosphate cotransporter</fullName>
    </submittedName>
</protein>
<proteinExistence type="predicted"/>
<accession>A0A6J2YGU5</accession>
<evidence type="ECO:0000313" key="9">
    <source>
        <dbReference type="RefSeq" id="XP_030762110.1"/>
    </source>
</evidence>
<feature type="transmembrane region" description="Helical" evidence="7">
    <location>
        <begin position="84"/>
        <end position="103"/>
    </location>
</feature>
<keyword evidence="3 7" id="KW-0812">Transmembrane</keyword>
<dbReference type="GO" id="GO:0015293">
    <property type="term" value="F:symporter activity"/>
    <property type="evidence" value="ECO:0007669"/>
    <property type="project" value="UniProtKB-KW"/>
</dbReference>
<evidence type="ECO:0000256" key="4">
    <source>
        <dbReference type="ARBA" id="ARBA00022847"/>
    </source>
</evidence>
<dbReference type="Proteomes" id="UP000504635">
    <property type="component" value="Unplaced"/>
</dbReference>
<evidence type="ECO:0000313" key="8">
    <source>
        <dbReference type="Proteomes" id="UP000504635"/>
    </source>
</evidence>
<dbReference type="GO" id="GO:0016020">
    <property type="term" value="C:membrane"/>
    <property type="evidence" value="ECO:0007669"/>
    <property type="project" value="UniProtKB-SubCell"/>
</dbReference>
<feature type="transmembrane region" description="Helical" evidence="7">
    <location>
        <begin position="50"/>
        <end position="72"/>
    </location>
</feature>
<keyword evidence="5 7" id="KW-1133">Transmembrane helix</keyword>
<feature type="transmembrane region" description="Helical" evidence="7">
    <location>
        <begin position="143"/>
        <end position="166"/>
    </location>
</feature>
<comment type="subcellular location">
    <subcellularLocation>
        <location evidence="1">Membrane</location>
        <topology evidence="1">Multi-pass membrane protein</topology>
    </subcellularLocation>
</comment>
<dbReference type="GO" id="GO:0006820">
    <property type="term" value="P:monoatomic anion transport"/>
    <property type="evidence" value="ECO:0007669"/>
    <property type="project" value="TreeGrafter"/>
</dbReference>
<dbReference type="GeneID" id="115886923"/>
<dbReference type="OrthoDB" id="2985014at2759"/>
<dbReference type="InterPro" id="IPR036259">
    <property type="entry name" value="MFS_trans_sf"/>
</dbReference>
<dbReference type="InterPro" id="IPR050382">
    <property type="entry name" value="MFS_Na/Anion_cotransporter"/>
</dbReference>
<dbReference type="InterPro" id="IPR011701">
    <property type="entry name" value="MFS"/>
</dbReference>
<evidence type="ECO:0000256" key="1">
    <source>
        <dbReference type="ARBA" id="ARBA00004141"/>
    </source>
</evidence>
<dbReference type="Gene3D" id="1.20.1250.20">
    <property type="entry name" value="MFS general substrate transporter like domains"/>
    <property type="match status" value="1"/>
</dbReference>
<sequence>MSIITSRPVWALAAAQTGCVFAFAILFTQIPTYLNKVMDFNIKDNSLLSSLPYLSFWILGQTMSFVSDYIINKKIVSPGAARKIFSSIGLFVPSAALILLGYTKADQTIQAVCLLVASVGFLSVSNLGWALNHMDLSPNYAGLLMGLINALSNIFSIIAPLSAQILITDEKNPAEWRIIFFLAAGFNICAAMIFNIFGSGKVQHWN</sequence>
<dbReference type="InParanoid" id="A0A6J2YGU5"/>
<dbReference type="SUPFAM" id="SSF103473">
    <property type="entry name" value="MFS general substrate transporter"/>
    <property type="match status" value="1"/>
</dbReference>
<feature type="transmembrane region" description="Helical" evidence="7">
    <location>
        <begin position="9"/>
        <end position="30"/>
    </location>
</feature>